<dbReference type="AlphaFoldDB" id="A0A7J6Q2B2"/>
<dbReference type="Pfam" id="PF00013">
    <property type="entry name" value="KH_1"/>
    <property type="match status" value="1"/>
</dbReference>
<keyword evidence="1" id="KW-0694">RNA-binding</keyword>
<evidence type="ECO:0000313" key="3">
    <source>
        <dbReference type="EMBL" id="KAF4702016.1"/>
    </source>
</evidence>
<dbReference type="InterPro" id="IPR004088">
    <property type="entry name" value="KH_dom_type_1"/>
</dbReference>
<accession>A0A7J6Q2B2</accession>
<dbReference type="Gene3D" id="3.30.1370.10">
    <property type="entry name" value="K Homology domain, type 1"/>
    <property type="match status" value="1"/>
</dbReference>
<protein>
    <recommendedName>
        <fullName evidence="2">K Homology domain-containing protein</fullName>
    </recommendedName>
</protein>
<evidence type="ECO:0000256" key="1">
    <source>
        <dbReference type="PROSITE-ProRule" id="PRU00117"/>
    </source>
</evidence>
<feature type="domain" description="K Homology" evidence="2">
    <location>
        <begin position="597"/>
        <end position="662"/>
    </location>
</feature>
<feature type="non-terminal residue" evidence="3">
    <location>
        <position position="1"/>
    </location>
</feature>
<dbReference type="SMART" id="SM00322">
    <property type="entry name" value="KH"/>
    <property type="match status" value="1"/>
</dbReference>
<dbReference type="SUPFAM" id="SSF54791">
    <property type="entry name" value="Eukaryotic type KH-domain (KH-domain type I)"/>
    <property type="match status" value="1"/>
</dbReference>
<reference evidence="3 4" key="1">
    <citation type="submission" date="2020-04" db="EMBL/GenBank/DDBJ databases">
        <title>Perkinsus olseni comparative genomics.</title>
        <authorList>
            <person name="Bogema D.R."/>
        </authorList>
    </citation>
    <scope>NUCLEOTIDE SEQUENCE [LARGE SCALE GENOMIC DNA]</scope>
    <source>
        <strain evidence="3">ATCC PRA-205</strain>
    </source>
</reference>
<dbReference type="CDD" id="cd00105">
    <property type="entry name" value="KH-I"/>
    <property type="match status" value="1"/>
</dbReference>
<name>A0A7J6Q2B2_PEROL</name>
<evidence type="ECO:0000313" key="4">
    <source>
        <dbReference type="Proteomes" id="UP000574390"/>
    </source>
</evidence>
<dbReference type="InterPro" id="IPR036612">
    <property type="entry name" value="KH_dom_type_1_sf"/>
</dbReference>
<comment type="caution">
    <text evidence="3">The sequence shown here is derived from an EMBL/GenBank/DDBJ whole genome shotgun (WGS) entry which is preliminary data.</text>
</comment>
<sequence>MSVYGAVSTPLLVATQLLASPPRQVEILFANYLSAEYVLIPADRPEAAETSNGVVDEQTFGNARNWVHVPVRRGNLFLVEDEMAGPVKKAIILKQSRHVTEVFEADVNVNGECFANVERISPAERHDVVVHFSYARTGDIENELDFLCRSSGFYRFRHVALSEPAKLSSKYVGQREDIFKLVLDASLAYSLQLSPNYNLIQQGSIAYMPLCHGVLAKVTLSEGSSGKPSFYVLLTKVEVEAMSRRRSFVRSLTPKHQRSPRVMSAYDNMDCTPEDFTDSNGQSAGETKFEGPPMVNEPVQTDCFRGRAFQSDSMGGNYAKMMKEKNGVTVSVAPLSGNGALVNCRAPSKDQALSASKVISKILSGFHVELIDTTDEVLDKLFDTTMNPDKTIEEIYMLGRVSHLKNKELGVTIARSNPDNFETSQIGIIVEESARKELPRIRADVLDLVRKCSFTTETVKVPRAHTKTWGETTTTSVNDALNGEAMIFFRRAQTKDDESFLDLWGTPEGRERVKELLKQFYEAASVPVPEEAVQPMLQDRCKILQDIQVSRGRDAAVSLYYSKPDSAVFIYGLKNNKGKAVGDFNKFLDSLHKQLAKYTIKQIELRSDEMGILIGPKGRNIRRITEESLCHDIRVGEDQIVTITGLPAAVDKAVTMIEEELSMRVSAGCWVC</sequence>
<proteinExistence type="predicted"/>
<dbReference type="InterPro" id="IPR004087">
    <property type="entry name" value="KH_dom"/>
</dbReference>
<dbReference type="GO" id="GO:0003723">
    <property type="term" value="F:RNA binding"/>
    <property type="evidence" value="ECO:0007669"/>
    <property type="project" value="UniProtKB-UniRule"/>
</dbReference>
<dbReference type="PROSITE" id="PS50084">
    <property type="entry name" value="KH_TYPE_1"/>
    <property type="match status" value="1"/>
</dbReference>
<gene>
    <name evidence="3" type="ORF">FOZ62_021626</name>
</gene>
<dbReference type="EMBL" id="JABANM010032990">
    <property type="protein sequence ID" value="KAF4702016.1"/>
    <property type="molecule type" value="Genomic_DNA"/>
</dbReference>
<evidence type="ECO:0000259" key="2">
    <source>
        <dbReference type="SMART" id="SM00322"/>
    </source>
</evidence>
<organism evidence="3 4">
    <name type="scientific">Perkinsus olseni</name>
    <name type="common">Perkinsus atlanticus</name>
    <dbReference type="NCBI Taxonomy" id="32597"/>
    <lineage>
        <taxon>Eukaryota</taxon>
        <taxon>Sar</taxon>
        <taxon>Alveolata</taxon>
        <taxon>Perkinsozoa</taxon>
        <taxon>Perkinsea</taxon>
        <taxon>Perkinsida</taxon>
        <taxon>Perkinsidae</taxon>
        <taxon>Perkinsus</taxon>
    </lineage>
</organism>
<dbReference type="Proteomes" id="UP000574390">
    <property type="component" value="Unassembled WGS sequence"/>
</dbReference>